<feature type="transmembrane region" description="Helical" evidence="1">
    <location>
        <begin position="87"/>
        <end position="108"/>
    </location>
</feature>
<name>A0A4U5N3G4_STECR</name>
<organism evidence="2 3">
    <name type="scientific">Steinernema carpocapsae</name>
    <name type="common">Entomopathogenic nematode</name>
    <dbReference type="NCBI Taxonomy" id="34508"/>
    <lineage>
        <taxon>Eukaryota</taxon>
        <taxon>Metazoa</taxon>
        <taxon>Ecdysozoa</taxon>
        <taxon>Nematoda</taxon>
        <taxon>Chromadorea</taxon>
        <taxon>Rhabditida</taxon>
        <taxon>Tylenchina</taxon>
        <taxon>Panagrolaimomorpha</taxon>
        <taxon>Strongyloidoidea</taxon>
        <taxon>Steinernematidae</taxon>
        <taxon>Steinernema</taxon>
    </lineage>
</organism>
<dbReference type="EMBL" id="AZBU02000005">
    <property type="protein sequence ID" value="TKR76979.1"/>
    <property type="molecule type" value="Genomic_DNA"/>
</dbReference>
<reference evidence="2 3" key="2">
    <citation type="journal article" date="2019" name="G3 (Bethesda)">
        <title>Hybrid Assembly of the Genome of the Entomopathogenic Nematode Steinernema carpocapsae Identifies the X-Chromosome.</title>
        <authorList>
            <person name="Serra L."/>
            <person name="Macchietto M."/>
            <person name="Macias-Munoz A."/>
            <person name="McGill C.J."/>
            <person name="Rodriguez I.M."/>
            <person name="Rodriguez B."/>
            <person name="Murad R."/>
            <person name="Mortazavi A."/>
        </authorList>
    </citation>
    <scope>NUCLEOTIDE SEQUENCE [LARGE SCALE GENOMIC DNA]</scope>
    <source>
        <strain evidence="2 3">ALL</strain>
    </source>
</reference>
<dbReference type="AlphaFoldDB" id="A0A4U5N3G4"/>
<protein>
    <submittedName>
        <fullName evidence="2">Uncharacterized protein</fullName>
    </submittedName>
</protein>
<reference evidence="2 3" key="1">
    <citation type="journal article" date="2015" name="Genome Biol.">
        <title>Comparative genomics of Steinernema reveals deeply conserved gene regulatory networks.</title>
        <authorList>
            <person name="Dillman A.R."/>
            <person name="Macchietto M."/>
            <person name="Porter C.F."/>
            <person name="Rogers A."/>
            <person name="Williams B."/>
            <person name="Antoshechkin I."/>
            <person name="Lee M.M."/>
            <person name="Goodwin Z."/>
            <person name="Lu X."/>
            <person name="Lewis E.E."/>
            <person name="Goodrich-Blair H."/>
            <person name="Stock S.P."/>
            <person name="Adams B.J."/>
            <person name="Sternberg P.W."/>
            <person name="Mortazavi A."/>
        </authorList>
    </citation>
    <scope>NUCLEOTIDE SEQUENCE [LARGE SCALE GENOMIC DNA]</scope>
    <source>
        <strain evidence="2 3">ALL</strain>
    </source>
</reference>
<keyword evidence="3" id="KW-1185">Reference proteome</keyword>
<sequence>MLMELILGTFILVAPIPYLLLNSPDSTDFYISTTADPVTATEASTMLSTVSVDEKIERETTAARTTATMTEPPSTLRKQQKFMRMNAWILLVAYYVFLMQLLAAIGFLQNRNVQVCILNVPVEPKRTYKTQVVFEKAEADE</sequence>
<keyword evidence="1" id="KW-0472">Membrane</keyword>
<keyword evidence="1" id="KW-1133">Transmembrane helix</keyword>
<comment type="caution">
    <text evidence="2">The sequence shown here is derived from an EMBL/GenBank/DDBJ whole genome shotgun (WGS) entry which is preliminary data.</text>
</comment>
<dbReference type="Proteomes" id="UP000298663">
    <property type="component" value="Unassembled WGS sequence"/>
</dbReference>
<evidence type="ECO:0000256" key="1">
    <source>
        <dbReference type="SAM" id="Phobius"/>
    </source>
</evidence>
<gene>
    <name evidence="2" type="ORF">L596_018033</name>
</gene>
<evidence type="ECO:0000313" key="3">
    <source>
        <dbReference type="Proteomes" id="UP000298663"/>
    </source>
</evidence>
<accession>A0A4U5N3G4</accession>
<evidence type="ECO:0000313" key="2">
    <source>
        <dbReference type="EMBL" id="TKR76979.1"/>
    </source>
</evidence>
<keyword evidence="1" id="KW-0812">Transmembrane</keyword>
<proteinExistence type="predicted"/>
<feature type="transmembrane region" description="Helical" evidence="1">
    <location>
        <begin position="6"/>
        <end position="21"/>
    </location>
</feature>